<sequence length="85" mass="10043">MKDINYITDNVQTKEDFVEFITLLVKNFETDPASWENVTIKDYLEAIASWTEDMDGYYINQKLPVPEKIEWKVFANILMAAKIYE</sequence>
<comment type="caution">
    <text evidence="2">The sequence shown here is derived from an EMBL/GenBank/DDBJ whole genome shotgun (WGS) entry which is preliminary data.</text>
</comment>
<protein>
    <recommendedName>
        <fullName evidence="1">DUF7660 domain-containing protein</fullName>
    </recommendedName>
</protein>
<evidence type="ECO:0000313" key="3">
    <source>
        <dbReference type="Proteomes" id="UP000320042"/>
    </source>
</evidence>
<keyword evidence="3" id="KW-1185">Reference proteome</keyword>
<dbReference type="InterPro" id="IPR056077">
    <property type="entry name" value="DUF7660"/>
</dbReference>
<name>A0A563U800_9SPHI</name>
<dbReference type="Proteomes" id="UP000320042">
    <property type="component" value="Unassembled WGS sequence"/>
</dbReference>
<dbReference type="OrthoDB" id="1373771at2"/>
<organism evidence="2 3">
    <name type="scientific">Mucilaginibacter pallidiroseus</name>
    <dbReference type="NCBI Taxonomy" id="2599295"/>
    <lineage>
        <taxon>Bacteria</taxon>
        <taxon>Pseudomonadati</taxon>
        <taxon>Bacteroidota</taxon>
        <taxon>Sphingobacteriia</taxon>
        <taxon>Sphingobacteriales</taxon>
        <taxon>Sphingobacteriaceae</taxon>
        <taxon>Mucilaginibacter</taxon>
    </lineage>
</organism>
<feature type="domain" description="DUF7660" evidence="1">
    <location>
        <begin position="13"/>
        <end position="85"/>
    </location>
</feature>
<dbReference type="Pfam" id="PF24693">
    <property type="entry name" value="DUF7660"/>
    <property type="match status" value="1"/>
</dbReference>
<gene>
    <name evidence="2" type="ORF">FPZ43_13385</name>
</gene>
<accession>A0A563U800</accession>
<reference evidence="2 3" key="1">
    <citation type="submission" date="2019-07" db="EMBL/GenBank/DDBJ databases">
        <authorList>
            <person name="Kim J."/>
        </authorList>
    </citation>
    <scope>NUCLEOTIDE SEQUENCE [LARGE SCALE GENOMIC DNA]</scope>
    <source>
        <strain evidence="3">dk17</strain>
    </source>
</reference>
<evidence type="ECO:0000259" key="1">
    <source>
        <dbReference type="Pfam" id="PF24693"/>
    </source>
</evidence>
<dbReference type="AlphaFoldDB" id="A0A563U800"/>
<dbReference type="EMBL" id="VOEJ01000006">
    <property type="protein sequence ID" value="TWR27465.1"/>
    <property type="molecule type" value="Genomic_DNA"/>
</dbReference>
<evidence type="ECO:0000313" key="2">
    <source>
        <dbReference type="EMBL" id="TWR27465.1"/>
    </source>
</evidence>
<proteinExistence type="predicted"/>
<dbReference type="RefSeq" id="WP_146382434.1">
    <property type="nucleotide sequence ID" value="NZ_VOEJ01000006.1"/>
</dbReference>